<proteinExistence type="predicted"/>
<organism evidence="2 3">
    <name type="scientific">Mycobacterium persicum</name>
    <dbReference type="NCBI Taxonomy" id="1487726"/>
    <lineage>
        <taxon>Bacteria</taxon>
        <taxon>Bacillati</taxon>
        <taxon>Actinomycetota</taxon>
        <taxon>Actinomycetes</taxon>
        <taxon>Mycobacteriales</taxon>
        <taxon>Mycobacteriaceae</taxon>
        <taxon>Mycobacterium</taxon>
    </lineage>
</organism>
<evidence type="ECO:0000313" key="2">
    <source>
        <dbReference type="EMBL" id="VAZ90152.1"/>
    </source>
</evidence>
<gene>
    <name evidence="2" type="ORF">LAUMK4_01298</name>
</gene>
<dbReference type="Proteomes" id="UP000271464">
    <property type="component" value="Unassembled WGS sequence"/>
</dbReference>
<sequence>MTHAYLIGSAGLMLIWVGFWVPADTTRRMTMLRVSGITALTGLAEPPLLESAESV</sequence>
<dbReference type="GeneID" id="66600086"/>
<evidence type="ECO:0000313" key="3">
    <source>
        <dbReference type="Proteomes" id="UP000271464"/>
    </source>
</evidence>
<name>A0ABY6REV4_9MYCO</name>
<keyword evidence="1" id="KW-0812">Transmembrane</keyword>
<dbReference type="EMBL" id="UPHM01000023">
    <property type="protein sequence ID" value="VAZ90152.1"/>
    <property type="molecule type" value="Genomic_DNA"/>
</dbReference>
<accession>A0ABY6REV4</accession>
<comment type="caution">
    <text evidence="2">The sequence shown here is derived from an EMBL/GenBank/DDBJ whole genome shotgun (WGS) entry which is preliminary data.</text>
</comment>
<dbReference type="RefSeq" id="WP_158006377.1">
    <property type="nucleotide sequence ID" value="NZ_CADEAW010000138.1"/>
</dbReference>
<feature type="transmembrane region" description="Helical" evidence="1">
    <location>
        <begin position="6"/>
        <end position="23"/>
    </location>
</feature>
<protein>
    <submittedName>
        <fullName evidence="2">Uncharacterized protein</fullName>
    </submittedName>
</protein>
<keyword evidence="1" id="KW-0472">Membrane</keyword>
<reference evidence="2 3" key="1">
    <citation type="submission" date="2018-09" db="EMBL/GenBank/DDBJ databases">
        <authorList>
            <person name="Tagini F."/>
        </authorList>
    </citation>
    <scope>NUCLEOTIDE SEQUENCE [LARGE SCALE GENOMIC DNA]</scope>
    <source>
        <strain evidence="2 3">MK4</strain>
    </source>
</reference>
<keyword evidence="3" id="KW-1185">Reference proteome</keyword>
<evidence type="ECO:0000256" key="1">
    <source>
        <dbReference type="SAM" id="Phobius"/>
    </source>
</evidence>
<keyword evidence="1" id="KW-1133">Transmembrane helix</keyword>